<evidence type="ECO:0000313" key="2">
    <source>
        <dbReference type="Proteomes" id="UP000029072"/>
    </source>
</evidence>
<dbReference type="STRING" id="1437609.BCAL_1057"/>
<evidence type="ECO:0000313" key="1">
    <source>
        <dbReference type="EMBL" id="KFI51327.1"/>
    </source>
</evidence>
<proteinExistence type="predicted"/>
<organism evidence="1 2">
    <name type="scientific">Bifidobacterium callitrichos DSM 23973</name>
    <dbReference type="NCBI Taxonomy" id="1437609"/>
    <lineage>
        <taxon>Bacteria</taxon>
        <taxon>Bacillati</taxon>
        <taxon>Actinomycetota</taxon>
        <taxon>Actinomycetes</taxon>
        <taxon>Bifidobacteriales</taxon>
        <taxon>Bifidobacteriaceae</taxon>
        <taxon>Bifidobacterium</taxon>
    </lineage>
</organism>
<reference evidence="1 2" key="1">
    <citation type="submission" date="2014-03" db="EMBL/GenBank/DDBJ databases">
        <title>Genomics of Bifidobacteria.</title>
        <authorList>
            <person name="Ventura M."/>
            <person name="Milani C."/>
            <person name="Lugli G.A."/>
        </authorList>
    </citation>
    <scope>NUCLEOTIDE SEQUENCE [LARGE SCALE GENOMIC DNA]</scope>
    <source>
        <strain evidence="1 2">DSM 23973</strain>
    </source>
</reference>
<dbReference type="AlphaFoldDB" id="A0A086ZXS7"/>
<comment type="caution">
    <text evidence="1">The sequence shown here is derived from an EMBL/GenBank/DDBJ whole genome shotgun (WGS) entry which is preliminary data.</text>
</comment>
<dbReference type="eggNOG" id="ENOG5031MFS">
    <property type="taxonomic scope" value="Bacteria"/>
</dbReference>
<dbReference type="Proteomes" id="UP000029072">
    <property type="component" value="Unassembled WGS sequence"/>
</dbReference>
<dbReference type="PROSITE" id="PS51257">
    <property type="entry name" value="PROKAR_LIPOPROTEIN"/>
    <property type="match status" value="1"/>
</dbReference>
<dbReference type="RefSeq" id="WP_152600376.1">
    <property type="nucleotide sequence ID" value="NZ_JDUV01000012.1"/>
</dbReference>
<dbReference type="OrthoDB" id="3230981at2"/>
<protein>
    <recommendedName>
        <fullName evidence="3">Lipoprotein</fullName>
    </recommendedName>
</protein>
<name>A0A086ZXS7_9BIFI</name>
<dbReference type="EMBL" id="JGYS01000022">
    <property type="protein sequence ID" value="KFI51327.1"/>
    <property type="molecule type" value="Genomic_DNA"/>
</dbReference>
<evidence type="ECO:0008006" key="3">
    <source>
        <dbReference type="Google" id="ProtNLM"/>
    </source>
</evidence>
<gene>
    <name evidence="1" type="ORF">BCAL_1057</name>
</gene>
<sequence>MVKRVFKMWMRYSALTITIGVFFSVAACGIAGKTFESEKNSAEKIAPLTDIWREELAGHDLSEFERSVLERAVKTGRIDQNDYEQAHAKYLQCMTAAGYDQLKYNKMPDGLYKLSDDSVTDANYFDKSVECSEGTTRVIEADFRDQQDNPDRYKDPGIVAVQCLRDAGKVDKDYTAAEFNKSVKEVAAGANPQDAFAFPVSGSDSQVIYCLSLGGLSLSGDFDSEG</sequence>
<accession>A0A086ZXS7</accession>